<proteinExistence type="predicted"/>
<reference evidence="1" key="1">
    <citation type="submission" date="2021-01" db="EMBL/GenBank/DDBJ databases">
        <authorList>
            <consortium name="Genoscope - CEA"/>
            <person name="William W."/>
        </authorList>
    </citation>
    <scope>NUCLEOTIDE SEQUENCE</scope>
</reference>
<sequence>MDSDQEIKRKIRSHSVERGMNLLQFQGKQKVSHSLQMKLKMIKQSQLEFVVWLKSLNQKKCKKF</sequence>
<protein>
    <submittedName>
        <fullName evidence="1">Uncharacterized protein</fullName>
    </submittedName>
</protein>
<dbReference type="Proteomes" id="UP000688137">
    <property type="component" value="Unassembled WGS sequence"/>
</dbReference>
<accession>A0A8S1KAU6</accession>
<dbReference type="EMBL" id="CAJJDM010000012">
    <property type="protein sequence ID" value="CAD8050765.1"/>
    <property type="molecule type" value="Genomic_DNA"/>
</dbReference>
<name>A0A8S1KAU6_PARPR</name>
<organism evidence="1 2">
    <name type="scientific">Paramecium primaurelia</name>
    <dbReference type="NCBI Taxonomy" id="5886"/>
    <lineage>
        <taxon>Eukaryota</taxon>
        <taxon>Sar</taxon>
        <taxon>Alveolata</taxon>
        <taxon>Ciliophora</taxon>
        <taxon>Intramacronucleata</taxon>
        <taxon>Oligohymenophorea</taxon>
        <taxon>Peniculida</taxon>
        <taxon>Parameciidae</taxon>
        <taxon>Paramecium</taxon>
    </lineage>
</organism>
<comment type="caution">
    <text evidence="1">The sequence shown here is derived from an EMBL/GenBank/DDBJ whole genome shotgun (WGS) entry which is preliminary data.</text>
</comment>
<keyword evidence="2" id="KW-1185">Reference proteome</keyword>
<dbReference type="AlphaFoldDB" id="A0A8S1KAU6"/>
<evidence type="ECO:0000313" key="2">
    <source>
        <dbReference type="Proteomes" id="UP000688137"/>
    </source>
</evidence>
<evidence type="ECO:0000313" key="1">
    <source>
        <dbReference type="EMBL" id="CAD8050765.1"/>
    </source>
</evidence>
<gene>
    <name evidence="1" type="ORF">PPRIM_AZ9-3.1.T0170221</name>
</gene>